<dbReference type="InterPro" id="IPR013785">
    <property type="entry name" value="Aldolase_TIM"/>
</dbReference>
<dbReference type="RefSeq" id="WP_413275874.1">
    <property type="nucleotide sequence ID" value="NZ_JBHFNT010000032.1"/>
</dbReference>
<dbReference type="EMBL" id="JBHFNT010000032">
    <property type="protein sequence ID" value="MFB2833412.1"/>
    <property type="molecule type" value="Genomic_DNA"/>
</dbReference>
<evidence type="ECO:0000313" key="7">
    <source>
        <dbReference type="EMBL" id="MFB2833412.1"/>
    </source>
</evidence>
<evidence type="ECO:0000256" key="5">
    <source>
        <dbReference type="ARBA" id="ARBA00023002"/>
    </source>
</evidence>
<dbReference type="SUPFAM" id="SSF51395">
    <property type="entry name" value="FMN-linked oxidoreductases"/>
    <property type="match status" value="1"/>
</dbReference>
<gene>
    <name evidence="7" type="ORF">ACE1CA_02665</name>
</gene>
<name>A0ABV4WED5_9CYAN</name>
<dbReference type="Proteomes" id="UP001576780">
    <property type="component" value="Unassembled WGS sequence"/>
</dbReference>
<keyword evidence="8" id="KW-1185">Reference proteome</keyword>
<protein>
    <submittedName>
        <fullName evidence="7">NADH:flavin oxidoreductase/NADH oxidase</fullName>
    </submittedName>
</protein>
<reference evidence="7 8" key="1">
    <citation type="submission" date="2024-09" db="EMBL/GenBank/DDBJ databases">
        <title>Floridaenema gen nov. (Aerosakkonemataceae, Aerosakkonematales ord. nov., Cyanobacteria) from benthic tropical and subtropical fresh waters, with the description of four new species.</title>
        <authorList>
            <person name="Moretto J.A."/>
            <person name="Berthold D.E."/>
            <person name="Lefler F.W."/>
            <person name="Huang I.-S."/>
            <person name="Laughinghouse H. IV."/>
        </authorList>
    </citation>
    <scope>NUCLEOTIDE SEQUENCE [LARGE SCALE GENOMIC DNA]</scope>
    <source>
        <strain evidence="7 8">BLCC-F167</strain>
    </source>
</reference>
<feature type="domain" description="NADH:flavin oxidoreductase/NADH oxidase N-terminal" evidence="6">
    <location>
        <begin position="4"/>
        <end position="339"/>
    </location>
</feature>
<dbReference type="PANTHER" id="PTHR43303:SF4">
    <property type="entry name" value="NADPH DEHYDROGENASE C23G7.10C-RELATED"/>
    <property type="match status" value="1"/>
</dbReference>
<dbReference type="InterPro" id="IPR001155">
    <property type="entry name" value="OxRdtase_FMN_N"/>
</dbReference>
<dbReference type="Pfam" id="PF00724">
    <property type="entry name" value="Oxidored_FMN"/>
    <property type="match status" value="1"/>
</dbReference>
<evidence type="ECO:0000256" key="3">
    <source>
        <dbReference type="ARBA" id="ARBA00022643"/>
    </source>
</evidence>
<comment type="caution">
    <text evidence="7">The sequence shown here is derived from an EMBL/GenBank/DDBJ whole genome shotgun (WGS) entry which is preliminary data.</text>
</comment>
<proteinExistence type="predicted"/>
<keyword evidence="3" id="KW-0288">FMN</keyword>
<keyword evidence="2" id="KW-0285">Flavoprotein</keyword>
<dbReference type="Gene3D" id="3.20.20.70">
    <property type="entry name" value="Aldolase class I"/>
    <property type="match status" value="1"/>
</dbReference>
<keyword evidence="4" id="KW-0521">NADP</keyword>
<comment type="cofactor">
    <cofactor evidence="1">
        <name>FMN</name>
        <dbReference type="ChEBI" id="CHEBI:58210"/>
    </cofactor>
</comment>
<evidence type="ECO:0000256" key="2">
    <source>
        <dbReference type="ARBA" id="ARBA00022630"/>
    </source>
</evidence>
<organism evidence="7 8">
    <name type="scientific">Floridaenema evergladense BLCC-F167</name>
    <dbReference type="NCBI Taxonomy" id="3153639"/>
    <lineage>
        <taxon>Bacteria</taxon>
        <taxon>Bacillati</taxon>
        <taxon>Cyanobacteriota</taxon>
        <taxon>Cyanophyceae</taxon>
        <taxon>Oscillatoriophycideae</taxon>
        <taxon>Aerosakkonematales</taxon>
        <taxon>Aerosakkonemataceae</taxon>
        <taxon>Floridanema</taxon>
        <taxon>Floridanema evergladense</taxon>
    </lineage>
</organism>
<dbReference type="PANTHER" id="PTHR43303">
    <property type="entry name" value="NADPH DEHYDROGENASE C23G7.10C-RELATED"/>
    <property type="match status" value="1"/>
</dbReference>
<evidence type="ECO:0000256" key="1">
    <source>
        <dbReference type="ARBA" id="ARBA00001917"/>
    </source>
</evidence>
<evidence type="ECO:0000259" key="6">
    <source>
        <dbReference type="Pfam" id="PF00724"/>
    </source>
</evidence>
<sequence length="355" mass="39354">MTHLFTPLNQRGVTFRNRIAMSPMCQYSSVDGYANDWHLIHLTSRAVGGAGLIFTEAAAIEPRGRISPQDLGIWTDKHIEGLEKIVSGIENFGAIAGIQLAHAGRKASTATPWEGGKVLDENEGGWRSVVSASAIAFSEKYHIPKALDIAEIGQIIDAFVQAARRSVEAGFKVIEIHAAHGYLLHEFLSPLSNHRQDEYGGSWENRTRLVREIAQKLREILPDSYPLWVRISATDWLENGWDVEQSVALADKLKYLGVDLIDCSSGGILPTVKPPTNPGYQVPFADQIRREANIATGAVGLITEPEQADQIIRQGQADIVLLGRELLRDPYWPHRAAKLLGKDKVWPVQYSRAWI</sequence>
<dbReference type="CDD" id="cd02932">
    <property type="entry name" value="OYE_YqiM_FMN"/>
    <property type="match status" value="1"/>
</dbReference>
<evidence type="ECO:0000256" key="4">
    <source>
        <dbReference type="ARBA" id="ARBA00022857"/>
    </source>
</evidence>
<evidence type="ECO:0000313" key="8">
    <source>
        <dbReference type="Proteomes" id="UP001576780"/>
    </source>
</evidence>
<dbReference type="InterPro" id="IPR044152">
    <property type="entry name" value="YqjM-like"/>
</dbReference>
<accession>A0ABV4WED5</accession>
<keyword evidence="5" id="KW-0560">Oxidoreductase</keyword>